<feature type="domain" description="Tn3 transposase DDE" evidence="1">
    <location>
        <begin position="1"/>
        <end position="153"/>
    </location>
</feature>
<evidence type="ECO:0000313" key="2">
    <source>
        <dbReference type="EMBL" id="MBB6551223.1"/>
    </source>
</evidence>
<protein>
    <submittedName>
        <fullName evidence="2">TnpA family transposase</fullName>
    </submittedName>
</protein>
<sequence length="185" mass="20301">MTRVAGSLVTNQVRAYDLLRMFARNGRPTPLGQAFAEYGRIDKTLHLLSILDPIDDTYRRQLNKQLTVQESRHRLARKICHGASGQIRKASREGQEDRLAALGLVVNAVTLWNSRYLSAAVDQLRAQSVPVKDEDAARLSPLGHAHVNVLGRYAIASSAPAEGLRQLGEIPDLPDGEGTVEEEGV</sequence>
<dbReference type="GO" id="GO:0004803">
    <property type="term" value="F:transposase activity"/>
    <property type="evidence" value="ECO:0007669"/>
    <property type="project" value="InterPro"/>
</dbReference>
<dbReference type="InterPro" id="IPR002513">
    <property type="entry name" value="Tn3_Tnp_DDE_dom"/>
</dbReference>
<accession>A0A7X0NX34</accession>
<proteinExistence type="predicted"/>
<organism evidence="2 3">
    <name type="scientific">Nonomuraea rubra</name>
    <dbReference type="NCBI Taxonomy" id="46180"/>
    <lineage>
        <taxon>Bacteria</taxon>
        <taxon>Bacillati</taxon>
        <taxon>Actinomycetota</taxon>
        <taxon>Actinomycetes</taxon>
        <taxon>Streptosporangiales</taxon>
        <taxon>Streptosporangiaceae</taxon>
        <taxon>Nonomuraea</taxon>
    </lineage>
</organism>
<comment type="caution">
    <text evidence="2">The sequence shown here is derived from an EMBL/GenBank/DDBJ whole genome shotgun (WGS) entry which is preliminary data.</text>
</comment>
<dbReference type="Pfam" id="PF01526">
    <property type="entry name" value="DDE_Tnp_Tn3"/>
    <property type="match status" value="1"/>
</dbReference>
<name>A0A7X0NX34_9ACTN</name>
<keyword evidence="3" id="KW-1185">Reference proteome</keyword>
<dbReference type="Proteomes" id="UP000565579">
    <property type="component" value="Unassembled WGS sequence"/>
</dbReference>
<dbReference type="AlphaFoldDB" id="A0A7X0NX34"/>
<evidence type="ECO:0000259" key="1">
    <source>
        <dbReference type="Pfam" id="PF01526"/>
    </source>
</evidence>
<reference evidence="2 3" key="1">
    <citation type="submission" date="2020-08" db="EMBL/GenBank/DDBJ databases">
        <title>Sequencing the genomes of 1000 actinobacteria strains.</title>
        <authorList>
            <person name="Klenk H.-P."/>
        </authorList>
    </citation>
    <scope>NUCLEOTIDE SEQUENCE [LARGE SCALE GENOMIC DNA]</scope>
    <source>
        <strain evidence="2 3">DSM 43768</strain>
    </source>
</reference>
<gene>
    <name evidence="2" type="ORF">HD593_006018</name>
</gene>
<dbReference type="EMBL" id="JACHMI010000001">
    <property type="protein sequence ID" value="MBB6551223.1"/>
    <property type="molecule type" value="Genomic_DNA"/>
</dbReference>
<evidence type="ECO:0000313" key="3">
    <source>
        <dbReference type="Proteomes" id="UP000565579"/>
    </source>
</evidence>
<dbReference type="GO" id="GO:0006313">
    <property type="term" value="P:DNA transposition"/>
    <property type="evidence" value="ECO:0007669"/>
    <property type="project" value="InterPro"/>
</dbReference>